<reference evidence="2 3" key="1">
    <citation type="journal article" date="2008" name="BMC Genomics">
        <title>Complete genome of Phenylobacterium zucineum - a novel facultative intracellular bacterium isolated from human erythroleukemia cell line K562.</title>
        <authorList>
            <person name="Luo Y."/>
            <person name="Xu X."/>
            <person name="Ding Z."/>
            <person name="Liu Z."/>
            <person name="Zhang B."/>
            <person name="Yan Z."/>
            <person name="Sun J."/>
            <person name="Hu S."/>
            <person name="Hu X."/>
        </authorList>
    </citation>
    <scope>NUCLEOTIDE SEQUENCE [LARGE SCALE GENOMIC DNA]</scope>
    <source>
        <strain evidence="2 3">HLK1</strain>
    </source>
</reference>
<accession>B4RB15</accession>
<protein>
    <recommendedName>
        <fullName evidence="4">DUF2842 domain-containing protein</fullName>
    </recommendedName>
</protein>
<dbReference type="HOGENOM" id="CLU_179280_1_0_5"/>
<gene>
    <name evidence="2" type="ordered locus">PHZ_c1655</name>
</gene>
<sequence>MSARVRKLIGLFAILGFLALYVVAAVFVGERIPERWWAQLPYYAVVGFCWWLPLAPLFRWMSRGR</sequence>
<keyword evidence="3" id="KW-1185">Reference proteome</keyword>
<evidence type="ECO:0008006" key="4">
    <source>
        <dbReference type="Google" id="ProtNLM"/>
    </source>
</evidence>
<proteinExistence type="predicted"/>
<dbReference type="RefSeq" id="WP_012522208.1">
    <property type="nucleotide sequence ID" value="NC_011144.1"/>
</dbReference>
<evidence type="ECO:0000256" key="1">
    <source>
        <dbReference type="SAM" id="Phobius"/>
    </source>
</evidence>
<name>B4RB15_PHEZH</name>
<feature type="transmembrane region" description="Helical" evidence="1">
    <location>
        <begin position="40"/>
        <end position="58"/>
    </location>
</feature>
<keyword evidence="1" id="KW-0472">Membrane</keyword>
<keyword evidence="1" id="KW-1133">Transmembrane helix</keyword>
<evidence type="ECO:0000313" key="2">
    <source>
        <dbReference type="EMBL" id="ACG78066.1"/>
    </source>
</evidence>
<dbReference type="AlphaFoldDB" id="B4RB15"/>
<dbReference type="InterPro" id="IPR021265">
    <property type="entry name" value="DUF2842"/>
</dbReference>
<evidence type="ECO:0000313" key="3">
    <source>
        <dbReference type="Proteomes" id="UP000001868"/>
    </source>
</evidence>
<dbReference type="EMBL" id="CP000747">
    <property type="protein sequence ID" value="ACG78066.1"/>
    <property type="molecule type" value="Genomic_DNA"/>
</dbReference>
<dbReference type="OrthoDB" id="7510023at2"/>
<organism evidence="2 3">
    <name type="scientific">Phenylobacterium zucineum (strain HLK1)</name>
    <dbReference type="NCBI Taxonomy" id="450851"/>
    <lineage>
        <taxon>Bacteria</taxon>
        <taxon>Pseudomonadati</taxon>
        <taxon>Pseudomonadota</taxon>
        <taxon>Alphaproteobacteria</taxon>
        <taxon>Caulobacterales</taxon>
        <taxon>Caulobacteraceae</taxon>
        <taxon>Phenylobacterium</taxon>
    </lineage>
</organism>
<dbReference type="Proteomes" id="UP000001868">
    <property type="component" value="Chromosome"/>
</dbReference>
<dbReference type="Pfam" id="PF11003">
    <property type="entry name" value="DUF2842"/>
    <property type="match status" value="1"/>
</dbReference>
<keyword evidence="1" id="KW-0812">Transmembrane</keyword>
<dbReference type="KEGG" id="pzu:PHZ_c1655"/>